<dbReference type="EMBL" id="AP018515">
    <property type="protein sequence ID" value="BBC80145.1"/>
    <property type="molecule type" value="Genomic_DNA"/>
</dbReference>
<dbReference type="Proteomes" id="UP000270034">
    <property type="component" value="Chromosome"/>
</dbReference>
<organism evidence="1 2">
    <name type="scientific">Acetobacter orientalis</name>
    <dbReference type="NCBI Taxonomy" id="146474"/>
    <lineage>
        <taxon>Bacteria</taxon>
        <taxon>Pseudomonadati</taxon>
        <taxon>Pseudomonadota</taxon>
        <taxon>Alphaproteobacteria</taxon>
        <taxon>Acetobacterales</taxon>
        <taxon>Acetobacteraceae</taxon>
        <taxon>Acetobacter</taxon>
    </lineage>
</organism>
<protein>
    <submittedName>
        <fullName evidence="1">Heat shock factor protein 1 isoform X5</fullName>
    </submittedName>
</protein>
<proteinExistence type="predicted"/>
<evidence type="ECO:0000313" key="2">
    <source>
        <dbReference type="Proteomes" id="UP000270034"/>
    </source>
</evidence>
<accession>A0A2Z5ZIC5</accession>
<reference evidence="1 2" key="1">
    <citation type="submission" date="2018-02" db="EMBL/GenBank/DDBJ databases">
        <title>Acetobacter orientalis genome.</title>
        <authorList>
            <person name="Nakashima N."/>
            <person name="Tamura T."/>
        </authorList>
    </citation>
    <scope>NUCLEOTIDE SEQUENCE [LARGE SCALE GENOMIC DNA]</scope>
    <source>
        <strain evidence="1 2">FAN1</strain>
    </source>
</reference>
<dbReference type="AlphaFoldDB" id="A0A2Z5ZIC5"/>
<name>A0A2Z5ZIC5_9PROT</name>
<keyword evidence="1" id="KW-0346">Stress response</keyword>
<dbReference type="KEGG" id="aot:AcetOri_orf02692"/>
<evidence type="ECO:0000313" key="1">
    <source>
        <dbReference type="EMBL" id="BBC80145.1"/>
    </source>
</evidence>
<gene>
    <name evidence="1" type="ORF">AcetOrient_orf02692</name>
</gene>
<sequence length="58" mass="6904">MQGLKQQGRAIKWPWRINFFFTNRAKIRAAYFQALQRSLVSPTWNIILSSYQKFGGWP</sequence>